<comment type="catalytic activity">
    <reaction evidence="1">
        <text>ATP + protein L-histidine = ADP + protein N-phospho-L-histidine.</text>
        <dbReference type="EC" id="2.7.13.3"/>
    </reaction>
</comment>
<dbReference type="OrthoDB" id="239518at2"/>
<keyword evidence="5" id="KW-0547">Nucleotide-binding</keyword>
<evidence type="ECO:0000313" key="10">
    <source>
        <dbReference type="EMBL" id="QDT67000.1"/>
    </source>
</evidence>
<keyword evidence="6" id="KW-0418">Kinase</keyword>
<gene>
    <name evidence="10" type="primary">zraS_3</name>
    <name evidence="10" type="ORF">V22_42720</name>
</gene>
<evidence type="ECO:0000256" key="1">
    <source>
        <dbReference type="ARBA" id="ARBA00000085"/>
    </source>
</evidence>
<dbReference type="SUPFAM" id="SSF55874">
    <property type="entry name" value="ATPase domain of HSP90 chaperone/DNA topoisomerase II/histidine kinase"/>
    <property type="match status" value="1"/>
</dbReference>
<accession>A0A517TF50</accession>
<dbReference type="AlphaFoldDB" id="A0A517TF50"/>
<evidence type="ECO:0000313" key="11">
    <source>
        <dbReference type="Proteomes" id="UP000319976"/>
    </source>
</evidence>
<dbReference type="InterPro" id="IPR036890">
    <property type="entry name" value="HATPase_C_sf"/>
</dbReference>
<name>A0A517TF50_9PLAN</name>
<dbReference type="InterPro" id="IPR003661">
    <property type="entry name" value="HisK_dim/P_dom"/>
</dbReference>
<evidence type="ECO:0000256" key="2">
    <source>
        <dbReference type="ARBA" id="ARBA00012438"/>
    </source>
</evidence>
<dbReference type="GO" id="GO:0000156">
    <property type="term" value="F:phosphorelay response regulator activity"/>
    <property type="evidence" value="ECO:0007669"/>
    <property type="project" value="TreeGrafter"/>
</dbReference>
<evidence type="ECO:0000256" key="5">
    <source>
        <dbReference type="ARBA" id="ARBA00022741"/>
    </source>
</evidence>
<keyword evidence="8" id="KW-0902">Two-component regulatory system</keyword>
<feature type="domain" description="Histidine kinase" evidence="9">
    <location>
        <begin position="127"/>
        <end position="337"/>
    </location>
</feature>
<dbReference type="KEGG" id="chya:V22_42720"/>
<dbReference type="PANTHER" id="PTHR42878:SF7">
    <property type="entry name" value="SENSOR HISTIDINE KINASE GLRK"/>
    <property type="match status" value="1"/>
</dbReference>
<keyword evidence="7" id="KW-0067">ATP-binding</keyword>
<keyword evidence="11" id="KW-1185">Reference proteome</keyword>
<dbReference type="SMART" id="SM00388">
    <property type="entry name" value="HisKA"/>
    <property type="match status" value="1"/>
</dbReference>
<dbReference type="GO" id="GO:0005524">
    <property type="term" value="F:ATP binding"/>
    <property type="evidence" value="ECO:0007669"/>
    <property type="project" value="UniProtKB-KW"/>
</dbReference>
<dbReference type="InterPro" id="IPR036097">
    <property type="entry name" value="HisK_dim/P_sf"/>
</dbReference>
<dbReference type="EC" id="2.7.13.3" evidence="2"/>
<evidence type="ECO:0000256" key="4">
    <source>
        <dbReference type="ARBA" id="ARBA00022679"/>
    </source>
</evidence>
<dbReference type="SMART" id="SM00387">
    <property type="entry name" value="HATPase_c"/>
    <property type="match status" value="1"/>
</dbReference>
<dbReference type="SUPFAM" id="SSF47384">
    <property type="entry name" value="Homodimeric domain of signal transducing histidine kinase"/>
    <property type="match status" value="1"/>
</dbReference>
<dbReference type="PROSITE" id="PS50109">
    <property type="entry name" value="HIS_KIN"/>
    <property type="match status" value="1"/>
</dbReference>
<protein>
    <recommendedName>
        <fullName evidence="2">histidine kinase</fullName>
        <ecNumber evidence="2">2.7.13.3</ecNumber>
    </recommendedName>
</protein>
<dbReference type="EMBL" id="CP036316">
    <property type="protein sequence ID" value="QDT67000.1"/>
    <property type="molecule type" value="Genomic_DNA"/>
</dbReference>
<dbReference type="Pfam" id="PF02518">
    <property type="entry name" value="HATPase_c"/>
    <property type="match status" value="1"/>
</dbReference>
<dbReference type="CDD" id="cd00075">
    <property type="entry name" value="HATPase"/>
    <property type="match status" value="1"/>
</dbReference>
<dbReference type="GO" id="GO:0007234">
    <property type="term" value="P:osmosensory signaling via phosphorelay pathway"/>
    <property type="evidence" value="ECO:0007669"/>
    <property type="project" value="TreeGrafter"/>
</dbReference>
<evidence type="ECO:0000256" key="3">
    <source>
        <dbReference type="ARBA" id="ARBA00022553"/>
    </source>
</evidence>
<dbReference type="Pfam" id="PF00512">
    <property type="entry name" value="HisKA"/>
    <property type="match status" value="1"/>
</dbReference>
<evidence type="ECO:0000256" key="6">
    <source>
        <dbReference type="ARBA" id="ARBA00022777"/>
    </source>
</evidence>
<dbReference type="InterPro" id="IPR003594">
    <property type="entry name" value="HATPase_dom"/>
</dbReference>
<dbReference type="PRINTS" id="PR00344">
    <property type="entry name" value="BCTRLSENSOR"/>
</dbReference>
<dbReference type="CDD" id="cd00082">
    <property type="entry name" value="HisKA"/>
    <property type="match status" value="1"/>
</dbReference>
<dbReference type="PANTHER" id="PTHR42878">
    <property type="entry name" value="TWO-COMPONENT HISTIDINE KINASE"/>
    <property type="match status" value="1"/>
</dbReference>
<dbReference type="Gene3D" id="3.30.565.10">
    <property type="entry name" value="Histidine kinase-like ATPase, C-terminal domain"/>
    <property type="match status" value="1"/>
</dbReference>
<dbReference type="InterPro" id="IPR005467">
    <property type="entry name" value="His_kinase_dom"/>
</dbReference>
<dbReference type="Gene3D" id="1.10.287.130">
    <property type="match status" value="1"/>
</dbReference>
<evidence type="ECO:0000259" key="9">
    <source>
        <dbReference type="PROSITE" id="PS50109"/>
    </source>
</evidence>
<dbReference type="GO" id="GO:0030295">
    <property type="term" value="F:protein kinase activator activity"/>
    <property type="evidence" value="ECO:0007669"/>
    <property type="project" value="TreeGrafter"/>
</dbReference>
<evidence type="ECO:0000256" key="8">
    <source>
        <dbReference type="ARBA" id="ARBA00023012"/>
    </source>
</evidence>
<dbReference type="GO" id="GO:0000155">
    <property type="term" value="F:phosphorelay sensor kinase activity"/>
    <property type="evidence" value="ECO:0007669"/>
    <property type="project" value="InterPro"/>
</dbReference>
<reference evidence="10 11" key="1">
    <citation type="submission" date="2019-02" db="EMBL/GenBank/DDBJ databases">
        <title>Deep-cultivation of Planctomycetes and their phenomic and genomic characterization uncovers novel biology.</title>
        <authorList>
            <person name="Wiegand S."/>
            <person name="Jogler M."/>
            <person name="Boedeker C."/>
            <person name="Pinto D."/>
            <person name="Vollmers J."/>
            <person name="Rivas-Marin E."/>
            <person name="Kohn T."/>
            <person name="Peeters S.H."/>
            <person name="Heuer A."/>
            <person name="Rast P."/>
            <person name="Oberbeckmann S."/>
            <person name="Bunk B."/>
            <person name="Jeske O."/>
            <person name="Meyerdierks A."/>
            <person name="Storesund J.E."/>
            <person name="Kallscheuer N."/>
            <person name="Luecker S."/>
            <person name="Lage O.M."/>
            <person name="Pohl T."/>
            <person name="Merkel B.J."/>
            <person name="Hornburger P."/>
            <person name="Mueller R.-W."/>
            <person name="Bruemmer F."/>
            <person name="Labrenz M."/>
            <person name="Spormann A.M."/>
            <person name="Op den Camp H."/>
            <person name="Overmann J."/>
            <person name="Amann R."/>
            <person name="Jetten M.S.M."/>
            <person name="Mascher T."/>
            <person name="Medema M.H."/>
            <person name="Devos D.P."/>
            <person name="Kaster A.-K."/>
            <person name="Ovreas L."/>
            <person name="Rohde M."/>
            <person name="Galperin M.Y."/>
            <person name="Jogler C."/>
        </authorList>
    </citation>
    <scope>NUCLEOTIDE SEQUENCE [LARGE SCALE GENOMIC DNA]</scope>
    <source>
        <strain evidence="10 11">V22</strain>
    </source>
</reference>
<organism evidence="10 11">
    <name type="scientific">Calycomorphotria hydatis</name>
    <dbReference type="NCBI Taxonomy" id="2528027"/>
    <lineage>
        <taxon>Bacteria</taxon>
        <taxon>Pseudomonadati</taxon>
        <taxon>Planctomycetota</taxon>
        <taxon>Planctomycetia</taxon>
        <taxon>Planctomycetales</taxon>
        <taxon>Planctomycetaceae</taxon>
        <taxon>Calycomorphotria</taxon>
    </lineage>
</organism>
<proteinExistence type="predicted"/>
<evidence type="ECO:0000256" key="7">
    <source>
        <dbReference type="ARBA" id="ARBA00022840"/>
    </source>
</evidence>
<keyword evidence="3" id="KW-0597">Phosphoprotein</keyword>
<sequence>MQVTQRPHFTTAAPLEQRLCELFPVTTTDDLCGKLADVLTEMENVQAAVIHAPGSEAATADPAVSFETASGEWRIELRLTNAELHSQVRQQVDGALPLITALCRQSEEFERRLLDEKLAAMAEFAAGAGHEINNPAATIAGRARLLMKDETDPERKRALATIAAQAFRIRDMIGDAMLFADPPQPNPEAVELNALVQEVLPPLRETAERVPAVISYEPTDEVTAFIDRTQAAVLLVSLLENAINAARESGSIQVAVRYVTKHDTSWASLTVTDDGHGFAPEDERHLFDPFYSGRQAGRGLGFGLSKCWRIVKMAGGDITASNRDKKTVFEVLLPTIR</sequence>
<dbReference type="InterPro" id="IPR050351">
    <property type="entry name" value="BphY/WalK/GraS-like"/>
</dbReference>
<keyword evidence="4 10" id="KW-0808">Transferase</keyword>
<dbReference type="Proteomes" id="UP000319976">
    <property type="component" value="Chromosome"/>
</dbReference>
<dbReference type="InterPro" id="IPR004358">
    <property type="entry name" value="Sig_transdc_His_kin-like_C"/>
</dbReference>